<proteinExistence type="predicted"/>
<organism evidence="1 2">
    <name type="scientific">Succinivibrio dextrinosolvens</name>
    <dbReference type="NCBI Taxonomy" id="83771"/>
    <lineage>
        <taxon>Bacteria</taxon>
        <taxon>Pseudomonadati</taxon>
        <taxon>Pseudomonadota</taxon>
        <taxon>Gammaproteobacteria</taxon>
        <taxon>Aeromonadales</taxon>
        <taxon>Succinivibrionaceae</taxon>
        <taxon>Succinivibrio</taxon>
    </lineage>
</organism>
<keyword evidence="2" id="KW-1185">Reference proteome</keyword>
<evidence type="ECO:0000313" key="2">
    <source>
        <dbReference type="Proteomes" id="UP000243374"/>
    </source>
</evidence>
<accession>A0A662Z7C4</accession>
<dbReference type="RefSeq" id="WP_074838057.1">
    <property type="nucleotide sequence ID" value="NZ_CP047056.1"/>
</dbReference>
<sequence>MVTDHLGNKFKGVRAMYLHYGLNESIYYQRKRQGQSLEKILTTPVRLQKNSCLDDTLIYKRHQVSKMRCQQRAVKMHSENTYRVEHGTVTVKEFWR</sequence>
<reference evidence="1 2" key="1">
    <citation type="submission" date="2016-10" db="EMBL/GenBank/DDBJ databases">
        <authorList>
            <person name="Varghese N."/>
            <person name="Submissions S."/>
        </authorList>
    </citation>
    <scope>NUCLEOTIDE SEQUENCE [LARGE SCALE GENOMIC DNA]</scope>
    <source>
        <strain evidence="1 2">22B</strain>
    </source>
</reference>
<protein>
    <submittedName>
        <fullName evidence="1">Uncharacterized protein</fullName>
    </submittedName>
</protein>
<name>A0A662Z7C4_9GAMM</name>
<dbReference type="EMBL" id="FOSF01000001">
    <property type="protein sequence ID" value="SFJ75127.1"/>
    <property type="molecule type" value="Genomic_DNA"/>
</dbReference>
<dbReference type="Proteomes" id="UP000243374">
    <property type="component" value="Unassembled WGS sequence"/>
</dbReference>
<dbReference type="AlphaFoldDB" id="A0A662Z7C4"/>
<evidence type="ECO:0000313" key="1">
    <source>
        <dbReference type="EMBL" id="SFJ75127.1"/>
    </source>
</evidence>
<gene>
    <name evidence="1" type="ORF">SAMN04487865_1001157</name>
</gene>